<dbReference type="GeneID" id="74942401"/>
<keyword evidence="2" id="KW-1185">Reference proteome</keyword>
<gene>
    <name evidence="1" type="ORF">N0B31_08225</name>
</gene>
<dbReference type="RefSeq" id="WP_260643384.1">
    <property type="nucleotide sequence ID" value="NZ_CP104003.1"/>
</dbReference>
<organism evidence="1 2">
    <name type="scientific">Salinirubellus salinus</name>
    <dbReference type="NCBI Taxonomy" id="1364945"/>
    <lineage>
        <taxon>Archaea</taxon>
        <taxon>Methanobacteriati</taxon>
        <taxon>Methanobacteriota</taxon>
        <taxon>Stenosarchaea group</taxon>
        <taxon>Halobacteria</taxon>
        <taxon>Halobacteriales</taxon>
        <taxon>Natronomonadaceae</taxon>
        <taxon>Salinirubellus</taxon>
    </lineage>
</organism>
<dbReference type="Proteomes" id="UP001057580">
    <property type="component" value="Chromosome"/>
</dbReference>
<evidence type="ECO:0000313" key="1">
    <source>
        <dbReference type="EMBL" id="UWM56270.1"/>
    </source>
</evidence>
<proteinExistence type="predicted"/>
<name>A0A9E7R5H3_9EURY</name>
<protein>
    <submittedName>
        <fullName evidence="1">Uncharacterized protein</fullName>
    </submittedName>
</protein>
<dbReference type="EMBL" id="CP104003">
    <property type="protein sequence ID" value="UWM56270.1"/>
    <property type="molecule type" value="Genomic_DNA"/>
</dbReference>
<sequence length="68" mass="7409">MADSADPPTVLPLEHVAPIFVEERNGYVDVQQPSGDQTLYTPEEARDIAREILAAADEAEMAGRLAEQ</sequence>
<dbReference type="AlphaFoldDB" id="A0A9E7R5H3"/>
<accession>A0A9E7R5H3</accession>
<dbReference type="KEGG" id="ssai:N0B31_08225"/>
<reference evidence="1" key="1">
    <citation type="submission" date="2022-09" db="EMBL/GenBank/DDBJ databases">
        <title>Diverse halophilic archaea isolated from saline environments.</title>
        <authorList>
            <person name="Cui H.-L."/>
        </authorList>
    </citation>
    <scope>NUCLEOTIDE SEQUENCE</scope>
    <source>
        <strain evidence="1">ZS-35-S2</strain>
    </source>
</reference>
<evidence type="ECO:0000313" key="2">
    <source>
        <dbReference type="Proteomes" id="UP001057580"/>
    </source>
</evidence>